<evidence type="ECO:0000313" key="4">
    <source>
        <dbReference type="Proteomes" id="UP000023152"/>
    </source>
</evidence>
<sequence>MSDPEAPQGPERDQAIQVTTNQGAEEVSWSRYLHQVNYKDDTFFLGWYRNKLDKKSEDESGTAGSNHSKQKTTKEKPNEKEDQKSDNNSDEESDEERLQELLKDTNAFKVFYNIMRVCGVLFFFFNYTYVIISKKKRERTFLRILDSDTFDLKRQLIRRIVFIDSKIKHVVNVDTTQETFRVKFHFYLTWLATNEEYNDYQEHKKKVERKK</sequence>
<feature type="non-terminal residue" evidence="3">
    <location>
        <position position="211"/>
    </location>
</feature>
<keyword evidence="4" id="KW-1185">Reference proteome</keyword>
<feature type="transmembrane region" description="Helical" evidence="2">
    <location>
        <begin position="110"/>
        <end position="132"/>
    </location>
</feature>
<accession>X6NFC3</accession>
<organism evidence="3 4">
    <name type="scientific">Reticulomyxa filosa</name>
    <dbReference type="NCBI Taxonomy" id="46433"/>
    <lineage>
        <taxon>Eukaryota</taxon>
        <taxon>Sar</taxon>
        <taxon>Rhizaria</taxon>
        <taxon>Retaria</taxon>
        <taxon>Foraminifera</taxon>
        <taxon>Monothalamids</taxon>
        <taxon>Reticulomyxidae</taxon>
        <taxon>Reticulomyxa</taxon>
    </lineage>
</organism>
<evidence type="ECO:0000313" key="3">
    <source>
        <dbReference type="EMBL" id="ETO24608.1"/>
    </source>
</evidence>
<protein>
    <submittedName>
        <fullName evidence="3">Uncharacterized protein</fullName>
    </submittedName>
</protein>
<proteinExistence type="predicted"/>
<comment type="caution">
    <text evidence="3">The sequence shown here is derived from an EMBL/GenBank/DDBJ whole genome shotgun (WGS) entry which is preliminary data.</text>
</comment>
<keyword evidence="2" id="KW-1133">Transmembrane helix</keyword>
<gene>
    <name evidence="3" type="ORF">RFI_12549</name>
</gene>
<evidence type="ECO:0000256" key="2">
    <source>
        <dbReference type="SAM" id="Phobius"/>
    </source>
</evidence>
<reference evidence="3 4" key="1">
    <citation type="journal article" date="2013" name="Curr. Biol.">
        <title>The Genome of the Foraminiferan Reticulomyxa filosa.</title>
        <authorList>
            <person name="Glockner G."/>
            <person name="Hulsmann N."/>
            <person name="Schleicher M."/>
            <person name="Noegel A.A."/>
            <person name="Eichinger L."/>
            <person name="Gallinger C."/>
            <person name="Pawlowski J."/>
            <person name="Sierra R."/>
            <person name="Euteneuer U."/>
            <person name="Pillet L."/>
            <person name="Moustafa A."/>
            <person name="Platzer M."/>
            <person name="Groth M."/>
            <person name="Szafranski K."/>
            <person name="Schliwa M."/>
        </authorList>
    </citation>
    <scope>NUCLEOTIDE SEQUENCE [LARGE SCALE GENOMIC DNA]</scope>
</reference>
<evidence type="ECO:0000256" key="1">
    <source>
        <dbReference type="SAM" id="MobiDB-lite"/>
    </source>
</evidence>
<dbReference type="Proteomes" id="UP000023152">
    <property type="component" value="Unassembled WGS sequence"/>
</dbReference>
<dbReference type="EMBL" id="ASPP01009109">
    <property type="protein sequence ID" value="ETO24608.1"/>
    <property type="molecule type" value="Genomic_DNA"/>
</dbReference>
<feature type="compositionally biased region" description="Basic and acidic residues" evidence="1">
    <location>
        <begin position="72"/>
        <end position="87"/>
    </location>
</feature>
<feature type="region of interest" description="Disordered" evidence="1">
    <location>
        <begin position="1"/>
        <end position="25"/>
    </location>
</feature>
<keyword evidence="2" id="KW-0472">Membrane</keyword>
<name>X6NFC3_RETFI</name>
<dbReference type="AlphaFoldDB" id="X6NFC3"/>
<feature type="region of interest" description="Disordered" evidence="1">
    <location>
        <begin position="54"/>
        <end position="97"/>
    </location>
</feature>
<keyword evidence="2" id="KW-0812">Transmembrane</keyword>